<evidence type="ECO:0000256" key="6">
    <source>
        <dbReference type="ARBA" id="ARBA00022801"/>
    </source>
</evidence>
<comment type="cofactor">
    <cofactor evidence="13">
        <name>Mg(2+)</name>
        <dbReference type="ChEBI" id="CHEBI:18420"/>
    </cofactor>
    <cofactor evidence="13">
        <name>Mn(2+)</name>
        <dbReference type="ChEBI" id="CHEBI:29035"/>
    </cofactor>
    <text evidence="13">Binds 1 divalent metal cation per subunit; can use either Mg(2+) or Mn(2+).</text>
</comment>
<comment type="catalytic activity">
    <reaction evidence="10">
        <text>ITP + H2O = IMP + diphosphate + H(+)</text>
        <dbReference type="Rhea" id="RHEA:29399"/>
        <dbReference type="ChEBI" id="CHEBI:15377"/>
        <dbReference type="ChEBI" id="CHEBI:15378"/>
        <dbReference type="ChEBI" id="CHEBI:33019"/>
        <dbReference type="ChEBI" id="CHEBI:58053"/>
        <dbReference type="ChEBI" id="CHEBI:61402"/>
        <dbReference type="EC" id="3.6.1.66"/>
    </reaction>
    <physiologicalReaction direction="left-to-right" evidence="10">
        <dbReference type="Rhea" id="RHEA:29400"/>
    </physiologicalReaction>
</comment>
<keyword evidence="8 13" id="KW-0546">Nucleotide metabolism</keyword>
<feature type="binding site" evidence="13">
    <location>
        <begin position="177"/>
        <end position="180"/>
    </location>
    <ligand>
        <name>ITP</name>
        <dbReference type="ChEBI" id="CHEBI:61402"/>
    </ligand>
</feature>
<dbReference type="GO" id="GO:0036220">
    <property type="term" value="F:ITP diphosphatase activity"/>
    <property type="evidence" value="ECO:0007669"/>
    <property type="project" value="UniProtKB-UniRule"/>
</dbReference>
<evidence type="ECO:0000256" key="7">
    <source>
        <dbReference type="ARBA" id="ARBA00022842"/>
    </source>
</evidence>
<comment type="subunit">
    <text evidence="13">Homodimer.</text>
</comment>
<evidence type="ECO:0000256" key="8">
    <source>
        <dbReference type="ARBA" id="ARBA00023080"/>
    </source>
</evidence>
<dbReference type="GO" id="GO:0000166">
    <property type="term" value="F:nucleotide binding"/>
    <property type="evidence" value="ECO:0007669"/>
    <property type="project" value="UniProtKB-KW"/>
</dbReference>
<name>A0A8J4FEB8_9CHLO</name>
<feature type="binding site" evidence="13">
    <location>
        <position position="200"/>
    </location>
    <ligand>
        <name>ITP</name>
        <dbReference type="ChEBI" id="CHEBI:61402"/>
    </ligand>
</feature>
<sequence>MFGIVRSNAPACMRSEASGLRGRRHLTIAAMATPKKIYFATGNKKKLEEVAAILASGAALPFTVEAAKLDLPELQGEPEDISKEKCRIASKLVGGAVMVEDTSLCYNALKGLPGPYIKWFLEKLGHDGLNRMLAGFDDKTAYAQCIFAYTPGPETEPIVFVGRTPGRIVPARGPSDFGWDPVFEPEGFEQTYAEMEKETKNTISHRYRSLDLLRNYLLEHAEKS</sequence>
<feature type="binding site" evidence="13">
    <location>
        <begin position="101"/>
        <end position="102"/>
    </location>
    <ligand>
        <name>ITP</name>
        <dbReference type="ChEBI" id="CHEBI:61402"/>
    </ligand>
</feature>
<keyword evidence="13" id="KW-0464">Manganese</keyword>
<comment type="function">
    <text evidence="9">Pyrophosphatase that hydrolyzes the non-canonical purine nucleotides inosine triphosphate (ITP), deoxyinosine triphosphate (dITP) as well as 2'-deoxy-N-6-hydroxylaminopurine triphosphate (dHAPTP) and xanthosine 5'-triphosphate (XTP) to their respective monophosphate derivatives. The enzyme does not distinguish between the deoxy- and ribose forms. Probably excludes non-canonical purines from RNA and DNA precursor pools, thus preventing their incorporation into RNA and DNA and avoiding chromosomal lesions.</text>
</comment>
<evidence type="ECO:0000256" key="1">
    <source>
        <dbReference type="ARBA" id="ARBA00004496"/>
    </source>
</evidence>
<dbReference type="SUPFAM" id="SSF52972">
    <property type="entry name" value="ITPase-like"/>
    <property type="match status" value="1"/>
</dbReference>
<evidence type="ECO:0000256" key="10">
    <source>
        <dbReference type="ARBA" id="ARBA00093218"/>
    </source>
</evidence>
<keyword evidence="6 13" id="KW-0378">Hydrolase</keyword>
<evidence type="ECO:0000313" key="14">
    <source>
        <dbReference type="EMBL" id="GIL68564.1"/>
    </source>
</evidence>
<evidence type="ECO:0000256" key="3">
    <source>
        <dbReference type="ARBA" id="ARBA00022490"/>
    </source>
</evidence>
<dbReference type="Proteomes" id="UP000747399">
    <property type="component" value="Unassembled WGS sequence"/>
</dbReference>
<dbReference type="GO" id="GO:0036222">
    <property type="term" value="F:XTP diphosphatase activity"/>
    <property type="evidence" value="ECO:0007669"/>
    <property type="project" value="UniProtKB-UniRule"/>
</dbReference>
<comment type="catalytic activity">
    <reaction evidence="12">
        <text>N(6)-hydroxy-dATP + H2O = N(6)-hydroxy-dAMP + diphosphate + H(+)</text>
        <dbReference type="Rhea" id="RHEA:83971"/>
        <dbReference type="ChEBI" id="CHEBI:15377"/>
        <dbReference type="ChEBI" id="CHEBI:15378"/>
        <dbReference type="ChEBI" id="CHEBI:33019"/>
        <dbReference type="ChEBI" id="CHEBI:233529"/>
        <dbReference type="ChEBI" id="CHEBI:233530"/>
    </reaction>
    <physiologicalReaction direction="left-to-right" evidence="12">
        <dbReference type="Rhea" id="RHEA:83972"/>
    </physiologicalReaction>
</comment>
<evidence type="ECO:0000256" key="5">
    <source>
        <dbReference type="ARBA" id="ARBA00022741"/>
    </source>
</evidence>
<keyword evidence="3 13" id="KW-0963">Cytoplasm</keyword>
<dbReference type="InterPro" id="IPR002637">
    <property type="entry name" value="RdgB/HAM1"/>
</dbReference>
<dbReference type="InterPro" id="IPR027502">
    <property type="entry name" value="ITPase"/>
</dbReference>
<keyword evidence="5 13" id="KW-0547">Nucleotide-binding</keyword>
<dbReference type="EMBL" id="BNCO01000121">
    <property type="protein sequence ID" value="GIL68564.1"/>
    <property type="molecule type" value="Genomic_DNA"/>
</dbReference>
<evidence type="ECO:0000256" key="11">
    <source>
        <dbReference type="ARBA" id="ARBA00093255"/>
    </source>
</evidence>
<dbReference type="GO" id="GO:0035870">
    <property type="term" value="F:dITP diphosphatase activity"/>
    <property type="evidence" value="ECO:0007669"/>
    <property type="project" value="UniProtKB-UniRule"/>
</dbReference>
<dbReference type="PANTHER" id="PTHR11067">
    <property type="entry name" value="INOSINE TRIPHOSPHATE PYROPHOSPHATASE/HAM1 PROTEIN"/>
    <property type="match status" value="1"/>
</dbReference>
<keyword evidence="4 13" id="KW-0479">Metal-binding</keyword>
<dbReference type="GO" id="GO:0009117">
    <property type="term" value="P:nucleotide metabolic process"/>
    <property type="evidence" value="ECO:0007669"/>
    <property type="project" value="UniProtKB-KW"/>
</dbReference>
<keyword evidence="15" id="KW-1185">Reference proteome</keyword>
<comment type="catalytic activity">
    <reaction evidence="11">
        <text>dITP + H2O = dIMP + diphosphate + H(+)</text>
        <dbReference type="Rhea" id="RHEA:28342"/>
        <dbReference type="ChEBI" id="CHEBI:15377"/>
        <dbReference type="ChEBI" id="CHEBI:15378"/>
        <dbReference type="ChEBI" id="CHEBI:33019"/>
        <dbReference type="ChEBI" id="CHEBI:61194"/>
        <dbReference type="ChEBI" id="CHEBI:61382"/>
        <dbReference type="EC" id="3.6.1.66"/>
    </reaction>
    <physiologicalReaction direction="left-to-right" evidence="11">
        <dbReference type="Rhea" id="RHEA:28343"/>
    </physiologicalReaction>
</comment>
<keyword evidence="7 13" id="KW-0460">Magnesium</keyword>
<feature type="binding site" evidence="13">
    <location>
        <begin position="205"/>
        <end position="206"/>
    </location>
    <ligand>
        <name>ITP</name>
        <dbReference type="ChEBI" id="CHEBI:61402"/>
    </ligand>
</feature>
<feature type="binding site" evidence="13">
    <location>
        <position position="85"/>
    </location>
    <ligand>
        <name>ITP</name>
        <dbReference type="ChEBI" id="CHEBI:61402"/>
    </ligand>
</feature>
<feature type="binding site" evidence="13">
    <location>
        <begin position="41"/>
        <end position="46"/>
    </location>
    <ligand>
        <name>ITP</name>
        <dbReference type="ChEBI" id="CHEBI:61402"/>
    </ligand>
</feature>
<dbReference type="InterPro" id="IPR029001">
    <property type="entry name" value="ITPase-like_fam"/>
</dbReference>
<comment type="function">
    <text evidence="13">Pyrophosphatase that hydrolyzes non-canonical purine nucleotides such as inosine triphosphate (ITP), deoxyinosine triphosphate (dITP) or xanthosine 5'-triphosphate (XTP) to their respective monophosphate derivatives. The enzyme does not distinguish between the deoxy- and ribose forms. Probably excludes non-canonical purines from RNA and DNA precursor pools, thus preventing their incorporation into RNA and DNA and avoiding chromosomal lesions.</text>
</comment>
<accession>A0A8J4FEB8</accession>
<comment type="subcellular location">
    <subcellularLocation>
        <location evidence="1 13">Cytoplasm</location>
    </subcellularLocation>
</comment>
<comment type="catalytic activity">
    <reaction evidence="13">
        <text>XTP + H2O = XMP + diphosphate + H(+)</text>
        <dbReference type="Rhea" id="RHEA:28610"/>
        <dbReference type="ChEBI" id="CHEBI:15377"/>
        <dbReference type="ChEBI" id="CHEBI:15378"/>
        <dbReference type="ChEBI" id="CHEBI:33019"/>
        <dbReference type="ChEBI" id="CHEBI:57464"/>
        <dbReference type="ChEBI" id="CHEBI:61314"/>
        <dbReference type="EC" id="3.6.1.66"/>
    </reaction>
</comment>
<evidence type="ECO:0000256" key="9">
    <source>
        <dbReference type="ARBA" id="ARBA00054940"/>
    </source>
</evidence>
<evidence type="ECO:0000256" key="12">
    <source>
        <dbReference type="ARBA" id="ARBA00093271"/>
    </source>
</evidence>
<dbReference type="GO" id="GO:0005737">
    <property type="term" value="C:cytoplasm"/>
    <property type="evidence" value="ECO:0007669"/>
    <property type="project" value="UniProtKB-SubCell"/>
</dbReference>
<feature type="binding site" evidence="13">
    <location>
        <position position="101"/>
    </location>
    <ligand>
        <name>Mg(2+)</name>
        <dbReference type="ChEBI" id="CHEBI:18420"/>
    </ligand>
</feature>
<proteinExistence type="inferred from homology"/>
<feature type="binding site" evidence="13">
    <location>
        <position position="73"/>
    </location>
    <ligand>
        <name>Mg(2+)</name>
        <dbReference type="ChEBI" id="CHEBI:18420"/>
    </ligand>
</feature>
<dbReference type="AlphaFoldDB" id="A0A8J4FEB8"/>
<evidence type="ECO:0000256" key="2">
    <source>
        <dbReference type="ARBA" id="ARBA00008023"/>
    </source>
</evidence>
<dbReference type="EC" id="3.6.1.66" evidence="13"/>
<dbReference type="HAMAP" id="MF_03148">
    <property type="entry name" value="HAM1_NTPase"/>
    <property type="match status" value="1"/>
</dbReference>
<dbReference type="PANTHER" id="PTHR11067:SF9">
    <property type="entry name" value="INOSINE TRIPHOSPHATE PYROPHOSPHATASE"/>
    <property type="match status" value="1"/>
</dbReference>
<dbReference type="FunFam" id="3.90.950.10:FF:000003">
    <property type="entry name" value="Inosine triphosphate pyrophosphatase"/>
    <property type="match status" value="1"/>
</dbReference>
<reference evidence="14" key="1">
    <citation type="journal article" date="2021" name="Proc. Natl. Acad. Sci. U.S.A.">
        <title>Three genomes in the algal genus Volvox reveal the fate of a haploid sex-determining region after a transition to homothallism.</title>
        <authorList>
            <person name="Yamamoto K."/>
            <person name="Hamaji T."/>
            <person name="Kawai-Toyooka H."/>
            <person name="Matsuzaki R."/>
            <person name="Takahashi F."/>
            <person name="Nishimura Y."/>
            <person name="Kawachi M."/>
            <person name="Noguchi H."/>
            <person name="Minakuchi Y."/>
            <person name="Umen J.G."/>
            <person name="Toyoda A."/>
            <person name="Nozaki H."/>
        </authorList>
    </citation>
    <scope>NUCLEOTIDE SEQUENCE</scope>
    <source>
        <strain evidence="14">NIES-3780</strain>
    </source>
</reference>
<comment type="caution">
    <text evidence="14">The sequence shown here is derived from an EMBL/GenBank/DDBJ whole genome shotgun (WGS) entry which is preliminary data.</text>
</comment>
<dbReference type="Gene3D" id="3.90.950.10">
    <property type="match status" value="1"/>
</dbReference>
<evidence type="ECO:0000256" key="4">
    <source>
        <dbReference type="ARBA" id="ARBA00022723"/>
    </source>
</evidence>
<comment type="similarity">
    <text evidence="2 13">Belongs to the HAM1 NTPase family.</text>
</comment>
<evidence type="ECO:0000256" key="13">
    <source>
        <dbReference type="HAMAP-Rule" id="MF_03148"/>
    </source>
</evidence>
<dbReference type="Pfam" id="PF01725">
    <property type="entry name" value="Ham1p_like"/>
    <property type="match status" value="1"/>
</dbReference>
<dbReference type="CDD" id="cd00515">
    <property type="entry name" value="HAM1"/>
    <property type="match status" value="1"/>
</dbReference>
<dbReference type="GO" id="GO:0046872">
    <property type="term" value="F:metal ion binding"/>
    <property type="evidence" value="ECO:0007669"/>
    <property type="project" value="UniProtKB-KW"/>
</dbReference>
<gene>
    <name evidence="14" type="ORF">Vafri_21797</name>
</gene>
<organism evidence="14 15">
    <name type="scientific">Volvox africanus</name>
    <dbReference type="NCBI Taxonomy" id="51714"/>
    <lineage>
        <taxon>Eukaryota</taxon>
        <taxon>Viridiplantae</taxon>
        <taxon>Chlorophyta</taxon>
        <taxon>core chlorophytes</taxon>
        <taxon>Chlorophyceae</taxon>
        <taxon>CS clade</taxon>
        <taxon>Chlamydomonadales</taxon>
        <taxon>Volvocaceae</taxon>
        <taxon>Volvox</taxon>
    </lineage>
</organism>
<protein>
    <recommendedName>
        <fullName evidence="13">Inosine triphosphate pyrophosphatase</fullName>
        <shortName evidence="13">ITPase</shortName>
        <shortName evidence="13">Inosine triphosphatase</shortName>
        <ecNumber evidence="13">3.6.1.66</ecNumber>
    </recommendedName>
    <alternativeName>
        <fullName evidence="13">Non-canonical purine NTP pyrophosphatase</fullName>
    </alternativeName>
    <alternativeName>
        <fullName evidence="13">Non-standard purine NTP pyrophosphatase</fullName>
    </alternativeName>
    <alternativeName>
        <fullName evidence="13">Nucleoside-triphosphate diphosphatase</fullName>
    </alternativeName>
    <alternativeName>
        <fullName evidence="13">Nucleoside-triphosphate pyrophosphatase</fullName>
        <shortName evidence="13">NTPase</shortName>
    </alternativeName>
    <alternativeName>
        <fullName evidence="13">XTP/dITP diphosphatase</fullName>
    </alternativeName>
</protein>
<dbReference type="GO" id="GO:0009204">
    <property type="term" value="P:deoxyribonucleoside triphosphate catabolic process"/>
    <property type="evidence" value="ECO:0007669"/>
    <property type="project" value="UniProtKB-UniRule"/>
</dbReference>
<evidence type="ECO:0000313" key="15">
    <source>
        <dbReference type="Proteomes" id="UP000747399"/>
    </source>
</evidence>